<evidence type="ECO:0000256" key="4">
    <source>
        <dbReference type="ARBA" id="ARBA00022840"/>
    </source>
</evidence>
<evidence type="ECO:0000259" key="6">
    <source>
        <dbReference type="PROSITE" id="PS51194"/>
    </source>
</evidence>
<dbReference type="Pfam" id="PF00271">
    <property type="entry name" value="Helicase_C"/>
    <property type="match status" value="1"/>
</dbReference>
<keyword evidence="1" id="KW-0547">Nucleotide-binding</keyword>
<feature type="domain" description="Helicase C-terminal" evidence="6">
    <location>
        <begin position="223"/>
        <end position="377"/>
    </location>
</feature>
<dbReference type="AlphaFoldDB" id="A0A9X6NHD4"/>
<dbReference type="Gene3D" id="3.40.50.300">
    <property type="entry name" value="P-loop containing nucleotide triphosphate hydrolases"/>
    <property type="match status" value="2"/>
</dbReference>
<keyword evidence="4" id="KW-0067">ATP-binding</keyword>
<evidence type="ECO:0000256" key="1">
    <source>
        <dbReference type="ARBA" id="ARBA00022741"/>
    </source>
</evidence>
<reference evidence="8" key="1">
    <citation type="submission" date="2017-01" db="EMBL/GenBank/DDBJ databases">
        <title>Comparative genomics of anhydrobiosis in the tardigrade Hypsibius dujardini.</title>
        <authorList>
            <person name="Yoshida Y."/>
            <person name="Koutsovoulos G."/>
            <person name="Laetsch D."/>
            <person name="Stevens L."/>
            <person name="Kumar S."/>
            <person name="Horikawa D."/>
            <person name="Ishino K."/>
            <person name="Komine S."/>
            <person name="Tomita M."/>
            <person name="Blaxter M."/>
            <person name="Arakawa K."/>
        </authorList>
    </citation>
    <scope>NUCLEOTIDE SEQUENCE [LARGE SCALE GENOMIC DNA]</scope>
    <source>
        <strain evidence="8">Z151</strain>
    </source>
</reference>
<dbReference type="GO" id="GO:0005524">
    <property type="term" value="F:ATP binding"/>
    <property type="evidence" value="ECO:0007669"/>
    <property type="project" value="UniProtKB-KW"/>
</dbReference>
<dbReference type="PROSITE" id="PS51194">
    <property type="entry name" value="HELICASE_CTER"/>
    <property type="match status" value="1"/>
</dbReference>
<comment type="caution">
    <text evidence="7">The sequence shown here is derived from an EMBL/GenBank/DDBJ whole genome shotgun (WGS) entry which is preliminary data.</text>
</comment>
<sequence length="403" mass="45129">MILQGDNVICASETGSGKTLAYLVPLVDKLIIRSQIQQETDPQDSLRVNSPRALILVPNRELATQTYEMLVKMLKYTELNAEVVIGGERTQRKLNHPKYSEIDVLVSTPGVLSKLITNRLQDVSRVHTVVIDEADTMVDDSFSDLVRRILGRMMIQGGGREGSGEYSRGAQLVLVGATMPRSLLDTFDGIVPIESLTRVATKHLHKFAPHVKQTFHRTKPGQKAAKALELVKSSLQAGQIMMIFCRSSETCNWLSQFLEENGVLAPALNGAMMQRFRRGRFEQFQRGEFRCLVCTDIASRGLDTTLVTHILNYDFPQDISDYIHRTGRTGRIGASDRGQVTSFITYPDEAEVVHKIERAVRAATVFENVNANITRRINIKYGMTQDQLKSMGKMRSNMPSSQL</sequence>
<dbReference type="InterPro" id="IPR001650">
    <property type="entry name" value="Helicase_C-like"/>
</dbReference>
<organism evidence="7 8">
    <name type="scientific">Hypsibius exemplaris</name>
    <name type="common">Freshwater tardigrade</name>
    <dbReference type="NCBI Taxonomy" id="2072580"/>
    <lineage>
        <taxon>Eukaryota</taxon>
        <taxon>Metazoa</taxon>
        <taxon>Ecdysozoa</taxon>
        <taxon>Tardigrada</taxon>
        <taxon>Eutardigrada</taxon>
        <taxon>Parachela</taxon>
        <taxon>Hypsibioidea</taxon>
        <taxon>Hypsibiidae</taxon>
        <taxon>Hypsibius</taxon>
    </lineage>
</organism>
<accession>A0A9X6NHD4</accession>
<dbReference type="InterPro" id="IPR014001">
    <property type="entry name" value="Helicase_ATP-bd"/>
</dbReference>
<evidence type="ECO:0000259" key="5">
    <source>
        <dbReference type="PROSITE" id="PS51192"/>
    </source>
</evidence>
<keyword evidence="2" id="KW-0378">Hydrolase</keyword>
<dbReference type="GO" id="GO:0016787">
    <property type="term" value="F:hydrolase activity"/>
    <property type="evidence" value="ECO:0007669"/>
    <property type="project" value="UniProtKB-KW"/>
</dbReference>
<dbReference type="GO" id="GO:0004386">
    <property type="term" value="F:helicase activity"/>
    <property type="evidence" value="ECO:0007669"/>
    <property type="project" value="UniProtKB-KW"/>
</dbReference>
<dbReference type="CDD" id="cd18787">
    <property type="entry name" value="SF2_C_DEAD"/>
    <property type="match status" value="1"/>
</dbReference>
<dbReference type="EMBL" id="MTYJ01000387">
    <property type="protein sequence ID" value="OWA54270.1"/>
    <property type="molecule type" value="Genomic_DNA"/>
</dbReference>
<dbReference type="GO" id="GO:0003676">
    <property type="term" value="F:nucleic acid binding"/>
    <property type="evidence" value="ECO:0007669"/>
    <property type="project" value="InterPro"/>
</dbReference>
<dbReference type="Pfam" id="PF00270">
    <property type="entry name" value="DEAD"/>
    <property type="match status" value="1"/>
</dbReference>
<dbReference type="InterPro" id="IPR011545">
    <property type="entry name" value="DEAD/DEAH_box_helicase_dom"/>
</dbReference>
<evidence type="ECO:0000313" key="8">
    <source>
        <dbReference type="Proteomes" id="UP000192578"/>
    </source>
</evidence>
<dbReference type="OrthoDB" id="10256233at2759"/>
<dbReference type="SMART" id="SM00490">
    <property type="entry name" value="HELICc"/>
    <property type="match status" value="1"/>
</dbReference>
<dbReference type="PANTHER" id="PTHR47960">
    <property type="entry name" value="DEAD-BOX ATP-DEPENDENT RNA HELICASE 50"/>
    <property type="match status" value="1"/>
</dbReference>
<evidence type="ECO:0000256" key="3">
    <source>
        <dbReference type="ARBA" id="ARBA00022806"/>
    </source>
</evidence>
<gene>
    <name evidence="7" type="ORF">BV898_18679</name>
</gene>
<keyword evidence="8" id="KW-1185">Reference proteome</keyword>
<dbReference type="SMART" id="SM00487">
    <property type="entry name" value="DEXDc"/>
    <property type="match status" value="1"/>
</dbReference>
<name>A0A9X6NHD4_HYPEX</name>
<evidence type="ECO:0000313" key="7">
    <source>
        <dbReference type="EMBL" id="OWA54270.1"/>
    </source>
</evidence>
<feature type="domain" description="Helicase ATP-binding" evidence="5">
    <location>
        <begin position="1"/>
        <end position="197"/>
    </location>
</feature>
<protein>
    <submittedName>
        <fullName evidence="7">ATP-dependent RNA helicase DDX28</fullName>
    </submittedName>
</protein>
<dbReference type="InterPro" id="IPR027417">
    <property type="entry name" value="P-loop_NTPase"/>
</dbReference>
<keyword evidence="3 7" id="KW-0347">Helicase</keyword>
<dbReference type="Proteomes" id="UP000192578">
    <property type="component" value="Unassembled WGS sequence"/>
</dbReference>
<proteinExistence type="predicted"/>
<evidence type="ECO:0000256" key="2">
    <source>
        <dbReference type="ARBA" id="ARBA00022801"/>
    </source>
</evidence>
<dbReference type="SUPFAM" id="SSF52540">
    <property type="entry name" value="P-loop containing nucleoside triphosphate hydrolases"/>
    <property type="match status" value="1"/>
</dbReference>
<dbReference type="PROSITE" id="PS51192">
    <property type="entry name" value="HELICASE_ATP_BIND_1"/>
    <property type="match status" value="1"/>
</dbReference>